<proteinExistence type="predicted"/>
<dbReference type="HOGENOM" id="CLU_101285_0_0_4"/>
<organism evidence="1 2">
    <name type="scientific">Burkholderia plantarii</name>
    <dbReference type="NCBI Taxonomy" id="41899"/>
    <lineage>
        <taxon>Bacteria</taxon>
        <taxon>Pseudomonadati</taxon>
        <taxon>Pseudomonadota</taxon>
        <taxon>Betaproteobacteria</taxon>
        <taxon>Burkholderiales</taxon>
        <taxon>Burkholderiaceae</taxon>
        <taxon>Burkholderia</taxon>
    </lineage>
</organism>
<protein>
    <submittedName>
        <fullName evidence="1">Putative fimbrial assembly protein PilN</fullName>
    </submittedName>
</protein>
<gene>
    <name evidence="1" type="primary">pilN</name>
    <name evidence="1" type="ORF">BGL_1c02940</name>
</gene>
<reference evidence="1 2" key="2">
    <citation type="journal article" date="2016" name="Appl. Microbiol. Biotechnol.">
        <title>Mutations improving production and secretion of extracellular lipase by Burkholderia glumae PG1.</title>
        <authorList>
            <person name="Knapp A."/>
            <person name="Voget S."/>
            <person name="Gao R."/>
            <person name="Zaburannyi N."/>
            <person name="Krysciak D."/>
            <person name="Breuer M."/>
            <person name="Hauer B."/>
            <person name="Streit W.R."/>
            <person name="Muller R."/>
            <person name="Daniel R."/>
            <person name="Jaeger K.E."/>
        </authorList>
    </citation>
    <scope>NUCLEOTIDE SEQUENCE [LARGE SCALE GENOMIC DNA]</scope>
    <source>
        <strain evidence="1 2">PG1</strain>
    </source>
</reference>
<dbReference type="EMBL" id="CP002580">
    <property type="protein sequence ID" value="AJK44837.1"/>
    <property type="molecule type" value="Genomic_DNA"/>
</dbReference>
<evidence type="ECO:0000313" key="1">
    <source>
        <dbReference type="EMBL" id="AJK44837.1"/>
    </source>
</evidence>
<dbReference type="RefSeq" id="WP_052498240.1">
    <property type="nucleotide sequence ID" value="NZ_CP002580.1"/>
</dbReference>
<dbReference type="Proteomes" id="UP000031838">
    <property type="component" value="Chromosome 1"/>
</dbReference>
<accession>A0A0B6RHR0</accession>
<sequence>MSARRRLAAVSPRAVMRDPARRRAWLGGFNLMPYRQRDARLRRRRRAAEFAGAACVGVVAAALSCAAQAFERARLDTRRTAIEQQLAQWAPRMRAADAAAREVAARRRHETTAAERARPLARAVALFDALRALDYRAVVLLGLRQADGTAQLDARARDPLAAARWVARLRETRADWQVEVAGIDVGRGESVANGSGSIRFVVRIRWPQAEPRPRAVVSHSSANEGGRG</sequence>
<name>A0A0B6RHR0_BURPL</name>
<dbReference type="AlphaFoldDB" id="A0A0B6RHR0"/>
<dbReference type="KEGG" id="bgp:BGL_1c02940"/>
<keyword evidence="2" id="KW-1185">Reference proteome</keyword>
<evidence type="ECO:0000313" key="2">
    <source>
        <dbReference type="Proteomes" id="UP000031838"/>
    </source>
</evidence>
<reference evidence="2" key="1">
    <citation type="submission" date="2011-03" db="EMBL/GenBank/DDBJ databases">
        <authorList>
            <person name="Voget S."/>
            <person name="Streit W.R."/>
            <person name="Jaeger K.E."/>
            <person name="Daniel R."/>
        </authorList>
    </citation>
    <scope>NUCLEOTIDE SEQUENCE [LARGE SCALE GENOMIC DNA]</scope>
    <source>
        <strain evidence="2">PG1</strain>
    </source>
</reference>